<organism evidence="12 13">
    <name type="scientific">Aquipseudomonas campi</name>
    <dbReference type="NCBI Taxonomy" id="2731681"/>
    <lineage>
        <taxon>Bacteria</taxon>
        <taxon>Pseudomonadati</taxon>
        <taxon>Pseudomonadota</taxon>
        <taxon>Gammaproteobacteria</taxon>
        <taxon>Pseudomonadales</taxon>
        <taxon>Pseudomonadaceae</taxon>
        <taxon>Aquipseudomonas</taxon>
    </lineage>
</organism>
<dbReference type="Gene3D" id="2.20.25.90">
    <property type="entry name" value="ADC-like domains"/>
    <property type="match status" value="1"/>
</dbReference>
<dbReference type="SUPFAM" id="SSF50692">
    <property type="entry name" value="ADC-like"/>
    <property type="match status" value="1"/>
</dbReference>
<keyword evidence="10" id="KW-0534">Nitrate assimilation</keyword>
<dbReference type="Gene3D" id="3.40.50.740">
    <property type="match status" value="1"/>
</dbReference>
<dbReference type="InterPro" id="IPR027467">
    <property type="entry name" value="MopterinOxRdtase_cofactor_BS"/>
</dbReference>
<evidence type="ECO:0000256" key="4">
    <source>
        <dbReference type="ARBA" id="ARBA00022485"/>
    </source>
</evidence>
<dbReference type="InterPro" id="IPR041854">
    <property type="entry name" value="BFD-like_2Fe2S-bd_dom_sf"/>
</dbReference>
<evidence type="ECO:0000313" key="13">
    <source>
        <dbReference type="Proteomes" id="UP000501379"/>
    </source>
</evidence>
<dbReference type="Pfam" id="PF04879">
    <property type="entry name" value="Molybdop_Fe4S4"/>
    <property type="match status" value="1"/>
</dbReference>
<evidence type="ECO:0000256" key="3">
    <source>
        <dbReference type="ARBA" id="ARBA00008747"/>
    </source>
</evidence>
<evidence type="ECO:0000256" key="8">
    <source>
        <dbReference type="ARBA" id="ARBA00023004"/>
    </source>
</evidence>
<keyword evidence="7" id="KW-0560">Oxidoreductase</keyword>
<keyword evidence="9" id="KW-0411">Iron-sulfur</keyword>
<evidence type="ECO:0000256" key="9">
    <source>
        <dbReference type="ARBA" id="ARBA00023014"/>
    </source>
</evidence>
<comment type="similarity">
    <text evidence="3">Belongs to the prokaryotic molybdopterin-containing oxidoreductase family. NasA/NapA/NarB subfamily.</text>
</comment>
<dbReference type="SMART" id="SM00926">
    <property type="entry name" value="Molybdop_Fe4S4"/>
    <property type="match status" value="1"/>
</dbReference>
<dbReference type="InterPro" id="IPR041957">
    <property type="entry name" value="CT_Nitrate-R-NapA-like"/>
</dbReference>
<dbReference type="PROSITE" id="PS00551">
    <property type="entry name" value="MOLYBDOPTERIN_PROK_1"/>
    <property type="match status" value="1"/>
</dbReference>
<reference evidence="12" key="1">
    <citation type="submission" date="2020-07" db="EMBL/GenBank/DDBJ databases">
        <title>Nitrate ammonifying Pseudomonas campi sp. nov. isolated from German agricultural grassland.</title>
        <authorList>
            <person name="Timsy T."/>
            <person name="Ulrich A."/>
            <person name="Spanner T."/>
            <person name="Foesel B."/>
            <person name="Kolb S."/>
            <person name="Horn M.A."/>
            <person name="Behrendt U."/>
        </authorList>
    </citation>
    <scope>NUCLEOTIDE SEQUENCE</scope>
    <source>
        <strain evidence="12">S1-A32-2</strain>
    </source>
</reference>
<dbReference type="Pfam" id="PF04324">
    <property type="entry name" value="Fer2_BFD"/>
    <property type="match status" value="1"/>
</dbReference>
<evidence type="ECO:0000256" key="2">
    <source>
        <dbReference type="ARBA" id="ARBA00001966"/>
    </source>
</evidence>
<dbReference type="GO" id="GO:0051539">
    <property type="term" value="F:4 iron, 4 sulfur cluster binding"/>
    <property type="evidence" value="ECO:0007669"/>
    <property type="project" value="UniProtKB-KW"/>
</dbReference>
<dbReference type="Pfam" id="PF01568">
    <property type="entry name" value="Molydop_binding"/>
    <property type="match status" value="1"/>
</dbReference>
<dbReference type="SUPFAM" id="SSF53706">
    <property type="entry name" value="Formate dehydrogenase/DMSO reductase, domains 1-3"/>
    <property type="match status" value="1"/>
</dbReference>
<dbReference type="PROSITE" id="PS51669">
    <property type="entry name" value="4FE4S_MOW_BIS_MGD"/>
    <property type="match status" value="1"/>
</dbReference>
<dbReference type="GO" id="GO:0043546">
    <property type="term" value="F:molybdopterin cofactor binding"/>
    <property type="evidence" value="ECO:0007669"/>
    <property type="project" value="InterPro"/>
</dbReference>
<keyword evidence="4" id="KW-0004">4Fe-4S</keyword>
<dbReference type="AlphaFoldDB" id="A0A6M8F4D9"/>
<dbReference type="Gene3D" id="3.40.228.10">
    <property type="entry name" value="Dimethylsulfoxide Reductase, domain 2"/>
    <property type="match status" value="1"/>
</dbReference>
<sequence>MRRTPAQPRIPPVPELSLQPVVAPATQHTATTCCYCGVGCGVLIEHDGEKILGVQGDPEHPANFGKLCSKGSTLHLTGDLDARALYPELRLGKGLARSRSDWDSALDHAANVFAETIREHGPDSVAFYISGQLLTEDYYAFNKLARALVGTNNIDSNSRLCMSSAVVGYKRSLGADAPPCNYEDIELADCLLIAGSNMAYAHPILFRRLEAAKAARPEMKIIVVDPRRTDTCDLADLHLAILPGTDVALFHGILHILMWEGWVDHAYITAHTEGFEALKSLVREFTPTAVADICGIAQADLLRAAELIGKSPAFLSLWCMGLNQSTAGSAKNSALINLHLATGQIGKIGAGPFSLTGQPNAMGGRETGSLSNLLPGHREAGNPEHRAEVARYWGVNSLPERPGLSAVELFEAVRVGKIKALWIACTNPAQSLPDQQKIHEALATCPFVVVQEAFFTTETCHYADLLLPAASWGEKEGSVTNSERRITHVRRAVPAPAEARPDWVITCDFARRLEQLLRPGLPSLFTFLDSESLFEEYKHLTSNRDLDLSGLSYAILDNQGPQQWPFPAGAQQGTARLYEDGHFPTASGRAQFLADPYCAGKEKRDTRYPLLLNTGRLRDQWHGMSRTGTAARLFGHAEEAVLSLHPDELRRRSLQTGELVTLRSRRGELSLPVQADENVRPGQAYLPMHWGNRFLKGLGTNVLTQPAFDPLSKQPELKLSGVEVSKAELPWQFFALVEGDVQRRFEALRPLFETFTYASLTLTGRERPALLIKAASGEAPPTELLAQIDALLAVDAGPVLAYDDPRRTVGKRVRIEDGRIVSIRLAGETAARDWLKGLWNDGQADADLRRWLLAPLSTPPGSNGKKLSKTLCNCLNVSQDAVCAGIARGLDLNGLKQELKCGTSCGSCVPEIKRLLATQPVAVSA</sequence>
<dbReference type="InterPro" id="IPR009010">
    <property type="entry name" value="Asp_de-COase-like_dom_sf"/>
</dbReference>
<keyword evidence="6" id="KW-0479">Metal-binding</keyword>
<dbReference type="GO" id="GO:0016491">
    <property type="term" value="F:oxidoreductase activity"/>
    <property type="evidence" value="ECO:0007669"/>
    <property type="project" value="UniProtKB-KW"/>
</dbReference>
<dbReference type="CDD" id="cd02791">
    <property type="entry name" value="MopB_CT_Nitrate-R-NapA-like"/>
    <property type="match status" value="1"/>
</dbReference>
<dbReference type="Proteomes" id="UP000501379">
    <property type="component" value="Chromosome"/>
</dbReference>
<dbReference type="InterPro" id="IPR006657">
    <property type="entry name" value="MoPterin_dinucl-bd_dom"/>
</dbReference>
<dbReference type="InterPro" id="IPR007419">
    <property type="entry name" value="BFD-like_2Fe2S-bd_dom"/>
</dbReference>
<gene>
    <name evidence="12" type="ORF">HNE05_08470</name>
</gene>
<comment type="cofactor">
    <cofactor evidence="2">
        <name>[4Fe-4S] cluster</name>
        <dbReference type="ChEBI" id="CHEBI:49883"/>
    </cofactor>
</comment>
<evidence type="ECO:0000256" key="7">
    <source>
        <dbReference type="ARBA" id="ARBA00023002"/>
    </source>
</evidence>
<dbReference type="PANTHER" id="PTHR43105">
    <property type="entry name" value="RESPIRATORY NITRATE REDUCTASE"/>
    <property type="match status" value="1"/>
</dbReference>
<keyword evidence="8" id="KW-0408">Iron</keyword>
<dbReference type="InterPro" id="IPR050123">
    <property type="entry name" value="Prok_molybdopt-oxidoreductase"/>
</dbReference>
<evidence type="ECO:0000256" key="6">
    <source>
        <dbReference type="ARBA" id="ARBA00022723"/>
    </source>
</evidence>
<proteinExistence type="inferred from homology"/>
<evidence type="ECO:0000256" key="5">
    <source>
        <dbReference type="ARBA" id="ARBA00022505"/>
    </source>
</evidence>
<keyword evidence="5" id="KW-0500">Molybdenum</keyword>
<keyword evidence="13" id="KW-1185">Reference proteome</keyword>
<dbReference type="Gene3D" id="1.10.10.1100">
    <property type="entry name" value="BFD-like [2Fe-2S]-binding domain"/>
    <property type="match status" value="1"/>
</dbReference>
<dbReference type="EMBL" id="CP053697">
    <property type="protein sequence ID" value="QKE63394.1"/>
    <property type="molecule type" value="Genomic_DNA"/>
</dbReference>
<dbReference type="FunFam" id="3.40.228.10:FF:000002">
    <property type="entry name" value="Formate dehydrogenase subunit alpha"/>
    <property type="match status" value="1"/>
</dbReference>
<evidence type="ECO:0000256" key="10">
    <source>
        <dbReference type="ARBA" id="ARBA00023063"/>
    </source>
</evidence>
<evidence type="ECO:0000259" key="11">
    <source>
        <dbReference type="PROSITE" id="PS51669"/>
    </source>
</evidence>
<feature type="domain" description="4Fe-4S Mo/W bis-MGD-type" evidence="11">
    <location>
        <begin position="26"/>
        <end position="82"/>
    </location>
</feature>
<dbReference type="Gene3D" id="2.40.40.20">
    <property type="match status" value="1"/>
</dbReference>
<dbReference type="Pfam" id="PF00384">
    <property type="entry name" value="Molybdopterin"/>
    <property type="match status" value="1"/>
</dbReference>
<dbReference type="GO" id="GO:0042128">
    <property type="term" value="P:nitrate assimilation"/>
    <property type="evidence" value="ECO:0007669"/>
    <property type="project" value="UniProtKB-KW"/>
</dbReference>
<dbReference type="GO" id="GO:0016020">
    <property type="term" value="C:membrane"/>
    <property type="evidence" value="ECO:0007669"/>
    <property type="project" value="TreeGrafter"/>
</dbReference>
<dbReference type="InterPro" id="IPR006655">
    <property type="entry name" value="Mopterin_OxRdtase_prok_CS"/>
</dbReference>
<dbReference type="GO" id="GO:0046872">
    <property type="term" value="F:metal ion binding"/>
    <property type="evidence" value="ECO:0007669"/>
    <property type="project" value="UniProtKB-KW"/>
</dbReference>
<dbReference type="PROSITE" id="PS00490">
    <property type="entry name" value="MOLYBDOPTERIN_PROK_2"/>
    <property type="match status" value="1"/>
</dbReference>
<name>A0A6M8F4D9_9GAMM</name>
<dbReference type="InterPro" id="IPR006963">
    <property type="entry name" value="Mopterin_OxRdtase_4Fe-4S_dom"/>
</dbReference>
<dbReference type="GO" id="GO:1990204">
    <property type="term" value="C:oxidoreductase complex"/>
    <property type="evidence" value="ECO:0007669"/>
    <property type="project" value="UniProtKB-ARBA"/>
</dbReference>
<dbReference type="GO" id="GO:0045333">
    <property type="term" value="P:cellular respiration"/>
    <property type="evidence" value="ECO:0007669"/>
    <property type="project" value="UniProtKB-ARBA"/>
</dbReference>
<protein>
    <submittedName>
        <fullName evidence="12">Molybdopterin-dependent oxidoreductase</fullName>
    </submittedName>
</protein>
<dbReference type="KEGG" id="pcam:HNE05_08470"/>
<dbReference type="InterPro" id="IPR006656">
    <property type="entry name" value="Mopterin_OxRdtase"/>
</dbReference>
<dbReference type="CDD" id="cd02754">
    <property type="entry name" value="MopB_Nitrate-R-NapA-like"/>
    <property type="match status" value="1"/>
</dbReference>
<comment type="cofactor">
    <cofactor evidence="1">
        <name>Mo-bis(molybdopterin guanine dinucleotide)</name>
        <dbReference type="ChEBI" id="CHEBI:60539"/>
    </cofactor>
</comment>
<evidence type="ECO:0000313" key="12">
    <source>
        <dbReference type="EMBL" id="QKE63394.1"/>
    </source>
</evidence>
<evidence type="ECO:0000256" key="1">
    <source>
        <dbReference type="ARBA" id="ARBA00001942"/>
    </source>
</evidence>
<dbReference type="PANTHER" id="PTHR43105:SF9">
    <property type="entry name" value="NADPH-FE(3+) OXIDOREDUCTASE SUBUNIT ALPHA"/>
    <property type="match status" value="1"/>
</dbReference>
<accession>A0A6M8F4D9</accession>